<dbReference type="InterPro" id="IPR006626">
    <property type="entry name" value="PbH1"/>
</dbReference>
<evidence type="ECO:0000256" key="1">
    <source>
        <dbReference type="SAM" id="MobiDB-lite"/>
    </source>
</evidence>
<dbReference type="STRING" id="446470.Snas_3335"/>
<dbReference type="OrthoDB" id="1444191at2"/>
<keyword evidence="2" id="KW-0732">Signal</keyword>
<feature type="region of interest" description="Disordered" evidence="1">
    <location>
        <begin position="26"/>
        <end position="61"/>
    </location>
</feature>
<dbReference type="InterPro" id="IPR012334">
    <property type="entry name" value="Pectin_lyas_fold"/>
</dbReference>
<protein>
    <submittedName>
        <fullName evidence="3">Uncharacterized protein</fullName>
    </submittedName>
</protein>
<organism evidence="3 4">
    <name type="scientific">Stackebrandtia nassauensis (strain DSM 44728 / CIP 108903 / NRRL B-16338 / NBRC 102104 / LLR-40K-21)</name>
    <dbReference type="NCBI Taxonomy" id="446470"/>
    <lineage>
        <taxon>Bacteria</taxon>
        <taxon>Bacillati</taxon>
        <taxon>Actinomycetota</taxon>
        <taxon>Actinomycetes</taxon>
        <taxon>Glycomycetales</taxon>
        <taxon>Glycomycetaceae</taxon>
        <taxon>Stackebrandtia</taxon>
    </lineage>
</organism>
<keyword evidence="4" id="KW-1185">Reference proteome</keyword>
<dbReference type="RefSeq" id="WP_013018572.1">
    <property type="nucleotide sequence ID" value="NC_013947.1"/>
</dbReference>
<name>D3PUI8_STANL</name>
<dbReference type="KEGG" id="sna:Snas_3335"/>
<evidence type="ECO:0000256" key="2">
    <source>
        <dbReference type="SAM" id="SignalP"/>
    </source>
</evidence>
<dbReference type="eggNOG" id="COG3420">
    <property type="taxonomic scope" value="Bacteria"/>
</dbReference>
<dbReference type="EMBL" id="CP001778">
    <property type="protein sequence ID" value="ADD43001.1"/>
    <property type="molecule type" value="Genomic_DNA"/>
</dbReference>
<proteinExistence type="predicted"/>
<dbReference type="AlphaFoldDB" id="D3PUI8"/>
<accession>D3PUI8</accession>
<dbReference type="Proteomes" id="UP000000844">
    <property type="component" value="Chromosome"/>
</dbReference>
<evidence type="ECO:0000313" key="4">
    <source>
        <dbReference type="Proteomes" id="UP000000844"/>
    </source>
</evidence>
<dbReference type="InterPro" id="IPR011050">
    <property type="entry name" value="Pectin_lyase_fold/virulence"/>
</dbReference>
<dbReference type="SUPFAM" id="SSF51126">
    <property type="entry name" value="Pectin lyase-like"/>
    <property type="match status" value="1"/>
</dbReference>
<dbReference type="SMART" id="SM00710">
    <property type="entry name" value="PbH1"/>
    <property type="match status" value="6"/>
</dbReference>
<dbReference type="HOGENOM" id="CLU_615249_0_0_11"/>
<reference evidence="3 4" key="1">
    <citation type="journal article" date="2009" name="Stand. Genomic Sci.">
        <title>Complete genome sequence of Stackebrandtia nassauensis type strain (LLR-40K-21).</title>
        <authorList>
            <person name="Munk C."/>
            <person name="Lapidus A."/>
            <person name="Copeland A."/>
            <person name="Jando M."/>
            <person name="Mayilraj S."/>
            <person name="Glavina Del Rio T."/>
            <person name="Nolan M."/>
            <person name="Chen F."/>
            <person name="Lucas S."/>
            <person name="Tice H."/>
            <person name="Cheng J.F."/>
            <person name="Han C."/>
            <person name="Detter J.C."/>
            <person name="Bruce D."/>
            <person name="Goodwin L."/>
            <person name="Chain P."/>
            <person name="Pitluck S."/>
            <person name="Goker M."/>
            <person name="Ovchinikova G."/>
            <person name="Pati A."/>
            <person name="Ivanova N."/>
            <person name="Mavromatis K."/>
            <person name="Chen A."/>
            <person name="Palaniappan K."/>
            <person name="Land M."/>
            <person name="Hauser L."/>
            <person name="Chang Y.J."/>
            <person name="Jeffries C.D."/>
            <person name="Bristow J."/>
            <person name="Eisen J.A."/>
            <person name="Markowitz V."/>
            <person name="Hugenholtz P."/>
            <person name="Kyrpides N.C."/>
            <person name="Klenk H.P."/>
        </authorList>
    </citation>
    <scope>NUCLEOTIDE SEQUENCE [LARGE SCALE GENOMIC DNA]</scope>
    <source>
        <strain evidence="4">DSM 44728 / CIP 108903 / NRRL B-16338 / NBRC 102104 / LLR-40K-21</strain>
    </source>
</reference>
<evidence type="ECO:0000313" key="3">
    <source>
        <dbReference type="EMBL" id="ADD43001.1"/>
    </source>
</evidence>
<feature type="chain" id="PRO_5039514650" evidence="2">
    <location>
        <begin position="25"/>
        <end position="445"/>
    </location>
</feature>
<dbReference type="Gene3D" id="2.160.20.10">
    <property type="entry name" value="Single-stranded right-handed beta-helix, Pectin lyase-like"/>
    <property type="match status" value="2"/>
</dbReference>
<sequence>MNKRIVTALIGVTLALTVAGVTVAASADDAETADRPKYGTDGNGNPETGDCTVSTDEDPQSAVDDAADGDVVCVKPGDHSDSTLNVDNAVTVRANGIVKLRNIVVSGDGATIDGFTVVGDELDDPSTGIKFSGTGHEIVNNLVNGKHIHYAIACDADECASDVLISRNSVTQTNNFGVYLWGGSDITVEWNNIYDLWSDEGNDDVDGMRIWGTGHLIRNNYIHDLNVNKGEGEPHADCIQNYQHSSRTDESYGVTVENNYCVRVSGQCLIMQNEHRPSADVRDYTFRGNVCESFGSQNIELGSVTGGTIENNILCGGVDGHVITFHSTVDGLETTDIKLRNNILATAGGSVFADGSKEALIDDTDNIEVTDPTIADDWEEFEGNPDAPVLAINPDDFTVFRDRSQLAGDIIDEGSQPNSSDFHEDVDGAARVRGATIDIGPFEFA</sequence>
<feature type="signal peptide" evidence="2">
    <location>
        <begin position="1"/>
        <end position="24"/>
    </location>
</feature>
<gene>
    <name evidence="3" type="ordered locus">Snas_3335</name>
</gene>
<feature type="compositionally biased region" description="Polar residues" evidence="1">
    <location>
        <begin position="43"/>
        <end position="54"/>
    </location>
</feature>